<dbReference type="InterPro" id="IPR052157">
    <property type="entry name" value="BCAA_transport_permease"/>
</dbReference>
<dbReference type="Pfam" id="PF02653">
    <property type="entry name" value="BPD_transp_2"/>
    <property type="match status" value="1"/>
</dbReference>
<organism evidence="10 11">
    <name type="scientific">Leucobacter luti</name>
    <dbReference type="NCBI Taxonomy" id="340320"/>
    <lineage>
        <taxon>Bacteria</taxon>
        <taxon>Bacillati</taxon>
        <taxon>Actinomycetota</taxon>
        <taxon>Actinomycetes</taxon>
        <taxon>Micrococcales</taxon>
        <taxon>Microbacteriaceae</taxon>
        <taxon>Leucobacter</taxon>
    </lineage>
</organism>
<proteinExistence type="inferred from homology"/>
<feature type="transmembrane region" description="Helical" evidence="9">
    <location>
        <begin position="134"/>
        <end position="156"/>
    </location>
</feature>
<evidence type="ECO:0000256" key="3">
    <source>
        <dbReference type="ARBA" id="ARBA00022475"/>
    </source>
</evidence>
<keyword evidence="11" id="KW-1185">Reference proteome</keyword>
<keyword evidence="7 9" id="KW-0472">Membrane</keyword>
<evidence type="ECO:0000256" key="5">
    <source>
        <dbReference type="ARBA" id="ARBA00022970"/>
    </source>
</evidence>
<evidence type="ECO:0000313" key="11">
    <source>
        <dbReference type="Proteomes" id="UP000291832"/>
    </source>
</evidence>
<evidence type="ECO:0000313" key="10">
    <source>
        <dbReference type="EMBL" id="RZT66158.1"/>
    </source>
</evidence>
<dbReference type="RefSeq" id="WP_157993017.1">
    <property type="nucleotide sequence ID" value="NZ_QYAG01000001.1"/>
</dbReference>
<gene>
    <name evidence="10" type="ORF">EV139_1587</name>
</gene>
<evidence type="ECO:0000256" key="9">
    <source>
        <dbReference type="SAM" id="Phobius"/>
    </source>
</evidence>
<comment type="subcellular location">
    <subcellularLocation>
        <location evidence="1">Cell membrane</location>
        <topology evidence="1">Multi-pass membrane protein</topology>
    </subcellularLocation>
</comment>
<dbReference type="EMBL" id="SHKI01000004">
    <property type="protein sequence ID" value="RZT66158.1"/>
    <property type="molecule type" value="Genomic_DNA"/>
</dbReference>
<comment type="similarity">
    <text evidence="8">Belongs to the binding-protein-dependent transport system permease family. LivHM subfamily.</text>
</comment>
<name>A0A4Q7U0V8_9MICO</name>
<dbReference type="GO" id="GO:0022857">
    <property type="term" value="F:transmembrane transporter activity"/>
    <property type="evidence" value="ECO:0007669"/>
    <property type="project" value="InterPro"/>
</dbReference>
<dbReference type="AlphaFoldDB" id="A0A4Q7U0V8"/>
<sequence>MNIIQALFDAVSTGAVYALAALGIGLVFGVMRLANFANGELITAAGYALIILWPVSWPLAIVASIAVAVALALAMDAAVFRWIRSQPPATLLIASFGVSILLQRVYDGVFGTNVLSAAVAPGLATSIRIGELRINLITIVSIVLAGVLLVAVRVFLTRTRMGLQVQAASEDFRAARVLGIRAGSVIALTFAISGILAAAIAFVLTAQSGSVGPTFGVQVTLFALIGSTIGGLGRLGGSVAGGFLVGFAVSLFTTFLPAWINDFRIAFVYLLVAIVLVIAPNGIFASRTSKERT</sequence>
<dbReference type="GO" id="GO:0005886">
    <property type="term" value="C:plasma membrane"/>
    <property type="evidence" value="ECO:0007669"/>
    <property type="project" value="UniProtKB-SubCell"/>
</dbReference>
<keyword evidence="6 9" id="KW-1133">Transmembrane helix</keyword>
<accession>A0A4Q7U0V8</accession>
<feature type="transmembrane region" description="Helical" evidence="9">
    <location>
        <begin position="215"/>
        <end position="232"/>
    </location>
</feature>
<evidence type="ECO:0000256" key="8">
    <source>
        <dbReference type="ARBA" id="ARBA00037998"/>
    </source>
</evidence>
<feature type="transmembrane region" description="Helical" evidence="9">
    <location>
        <begin position="89"/>
        <end position="106"/>
    </location>
</feature>
<evidence type="ECO:0000256" key="2">
    <source>
        <dbReference type="ARBA" id="ARBA00022448"/>
    </source>
</evidence>
<dbReference type="InterPro" id="IPR001851">
    <property type="entry name" value="ABC_transp_permease"/>
</dbReference>
<dbReference type="Proteomes" id="UP000291832">
    <property type="component" value="Unassembled WGS sequence"/>
</dbReference>
<evidence type="ECO:0000256" key="7">
    <source>
        <dbReference type="ARBA" id="ARBA00023136"/>
    </source>
</evidence>
<keyword evidence="3" id="KW-1003">Cell membrane</keyword>
<protein>
    <submittedName>
        <fullName evidence="10">Amino acid/amide ABC transporter membrane protein 1 (HAAT family)</fullName>
    </submittedName>
</protein>
<feature type="transmembrane region" description="Helical" evidence="9">
    <location>
        <begin position="6"/>
        <end position="29"/>
    </location>
</feature>
<keyword evidence="2" id="KW-0813">Transport</keyword>
<keyword evidence="4 9" id="KW-0812">Transmembrane</keyword>
<evidence type="ECO:0000256" key="4">
    <source>
        <dbReference type="ARBA" id="ARBA00022692"/>
    </source>
</evidence>
<comment type="caution">
    <text evidence="10">The sequence shown here is derived from an EMBL/GenBank/DDBJ whole genome shotgun (WGS) entry which is preliminary data.</text>
</comment>
<feature type="transmembrane region" description="Helical" evidence="9">
    <location>
        <begin position="177"/>
        <end position="203"/>
    </location>
</feature>
<feature type="transmembrane region" description="Helical" evidence="9">
    <location>
        <begin position="61"/>
        <end position="82"/>
    </location>
</feature>
<dbReference type="PANTHER" id="PTHR11795:SF445">
    <property type="entry name" value="AMINO ACID ABC TRANSPORTER PERMEASE PROTEIN"/>
    <property type="match status" value="1"/>
</dbReference>
<keyword evidence="5" id="KW-0029">Amino-acid transport</keyword>
<reference evidence="10 11" key="1">
    <citation type="journal article" date="2015" name="Stand. Genomic Sci.">
        <title>Genomic Encyclopedia of Bacterial and Archaeal Type Strains, Phase III: the genomes of soil and plant-associated and newly described type strains.</title>
        <authorList>
            <person name="Whitman W.B."/>
            <person name="Woyke T."/>
            <person name="Klenk H.P."/>
            <person name="Zhou Y."/>
            <person name="Lilburn T.G."/>
            <person name="Beck B.J."/>
            <person name="De Vos P."/>
            <person name="Vandamme P."/>
            <person name="Eisen J.A."/>
            <person name="Garrity G."/>
            <person name="Hugenholtz P."/>
            <person name="Kyrpides N.C."/>
        </authorList>
    </citation>
    <scope>NUCLEOTIDE SEQUENCE [LARGE SCALE GENOMIC DNA]</scope>
    <source>
        <strain evidence="10 11">RF6</strain>
    </source>
</reference>
<dbReference type="GO" id="GO:0006865">
    <property type="term" value="P:amino acid transport"/>
    <property type="evidence" value="ECO:0007669"/>
    <property type="project" value="UniProtKB-KW"/>
</dbReference>
<dbReference type="PANTHER" id="PTHR11795">
    <property type="entry name" value="BRANCHED-CHAIN AMINO ACID TRANSPORT SYSTEM PERMEASE PROTEIN LIVH"/>
    <property type="match status" value="1"/>
</dbReference>
<feature type="transmembrane region" description="Helical" evidence="9">
    <location>
        <begin position="266"/>
        <end position="285"/>
    </location>
</feature>
<evidence type="ECO:0000256" key="1">
    <source>
        <dbReference type="ARBA" id="ARBA00004651"/>
    </source>
</evidence>
<evidence type="ECO:0000256" key="6">
    <source>
        <dbReference type="ARBA" id="ARBA00022989"/>
    </source>
</evidence>
<dbReference type="OrthoDB" id="9807115at2"/>
<dbReference type="CDD" id="cd06582">
    <property type="entry name" value="TM_PBP1_LivH_like"/>
    <property type="match status" value="1"/>
</dbReference>
<feature type="transmembrane region" description="Helical" evidence="9">
    <location>
        <begin position="239"/>
        <end position="260"/>
    </location>
</feature>